<dbReference type="Proteomes" id="UP000032233">
    <property type="component" value="Unassembled WGS sequence"/>
</dbReference>
<dbReference type="Gene3D" id="3.30.420.190">
    <property type="entry name" value="conserved archaeal protein q6m145"/>
    <property type="match status" value="1"/>
</dbReference>
<dbReference type="SUPFAM" id="SSF53067">
    <property type="entry name" value="Actin-like ATPase domain"/>
    <property type="match status" value="1"/>
</dbReference>
<dbReference type="STRING" id="1429043.X474_20320"/>
<protein>
    <submittedName>
        <fullName evidence="2">H4MPT-linked C1 transfer pathway protein</fullName>
    </submittedName>
</protein>
<dbReference type="NCBIfam" id="TIGR03123">
    <property type="entry name" value="one_C_unchar_1"/>
    <property type="match status" value="1"/>
</dbReference>
<keyword evidence="3" id="KW-1185">Reference proteome</keyword>
<dbReference type="InParanoid" id="A0A0D2GB88"/>
<evidence type="ECO:0000259" key="1">
    <source>
        <dbReference type="Pfam" id="PF01968"/>
    </source>
</evidence>
<organism evidence="2 3">
    <name type="scientific">Dethiosulfatarculus sandiegensis</name>
    <dbReference type="NCBI Taxonomy" id="1429043"/>
    <lineage>
        <taxon>Bacteria</taxon>
        <taxon>Pseudomonadati</taxon>
        <taxon>Thermodesulfobacteriota</taxon>
        <taxon>Desulfarculia</taxon>
        <taxon>Desulfarculales</taxon>
        <taxon>Desulfarculaceae</taxon>
        <taxon>Dethiosulfatarculus</taxon>
    </lineage>
</organism>
<dbReference type="EMBL" id="AZAC01000034">
    <property type="protein sequence ID" value="KIX12137.1"/>
    <property type="molecule type" value="Genomic_DNA"/>
</dbReference>
<dbReference type="AlphaFoldDB" id="A0A0D2GB88"/>
<dbReference type="InterPro" id="IPR043129">
    <property type="entry name" value="ATPase_NBD"/>
</dbReference>
<sequence length="339" mass="37506">MMGWDIGGVNTKACRVPQTGEEDKATSLSKGFEIWRNPEKLPELLGEMARELGPVRAMAVTMTAELSDAFQTKSQGVGFILEALARAFGETEIWVLGTHGRFVELSKALLSPLDFAANNWVASCLYEAKKNPDCFVLDMGSTTTDIIPIRQGRLLNKGTDDTSRLAQGELVYTGALRSNPNTLVRQVPFDGRMVRVADELFCLMADVHLLAGKLEPEEYTCPTADGRGRSPEECHARLARLVCADRDIMSFDQALNLARYLYEKQLETISRAWHLVASRLKKPFDLPWCVAGQGSFVLRDLASRLEVPLATPLEQEVKALPARDVALLLAEAIKKEGLR</sequence>
<dbReference type="InterPro" id="IPR002821">
    <property type="entry name" value="Hydantoinase_A"/>
</dbReference>
<comment type="caution">
    <text evidence="2">The sequence shown here is derived from an EMBL/GenBank/DDBJ whole genome shotgun (WGS) entry which is preliminary data.</text>
</comment>
<reference evidence="2 3" key="1">
    <citation type="submission" date="2013-11" db="EMBL/GenBank/DDBJ databases">
        <title>Metagenomic analysis of a methanogenic consortium involved in long chain n-alkane degradation.</title>
        <authorList>
            <person name="Davidova I.A."/>
            <person name="Callaghan A.V."/>
            <person name="Wawrik B."/>
            <person name="Pruitt S."/>
            <person name="Marks C."/>
            <person name="Duncan K.E."/>
            <person name="Suflita J.M."/>
        </authorList>
    </citation>
    <scope>NUCLEOTIDE SEQUENCE [LARGE SCALE GENOMIC DNA]</scope>
    <source>
        <strain evidence="2 3">SPR</strain>
    </source>
</reference>
<accession>A0A0D2GB88</accession>
<evidence type="ECO:0000313" key="2">
    <source>
        <dbReference type="EMBL" id="KIX12137.1"/>
    </source>
</evidence>
<dbReference type="GO" id="GO:0016787">
    <property type="term" value="F:hydrolase activity"/>
    <property type="evidence" value="ECO:0007669"/>
    <property type="project" value="InterPro"/>
</dbReference>
<name>A0A0D2GB88_9BACT</name>
<evidence type="ECO:0000313" key="3">
    <source>
        <dbReference type="Proteomes" id="UP000032233"/>
    </source>
</evidence>
<gene>
    <name evidence="2" type="ORF">X474_20320</name>
</gene>
<dbReference type="Gene3D" id="3.30.420.40">
    <property type="match status" value="1"/>
</dbReference>
<feature type="domain" description="Hydantoinase A/oxoprolinase" evidence="1">
    <location>
        <begin position="56"/>
        <end position="308"/>
    </location>
</feature>
<proteinExistence type="predicted"/>
<dbReference type="Pfam" id="PF01968">
    <property type="entry name" value="Hydantoinase_A"/>
    <property type="match status" value="1"/>
</dbReference>
<dbReference type="InterPro" id="IPR002756">
    <property type="entry name" value="MfnF"/>
</dbReference>